<evidence type="ECO:0000256" key="2">
    <source>
        <dbReference type="ARBA" id="ARBA00023004"/>
    </source>
</evidence>
<dbReference type="InterPro" id="IPR001030">
    <property type="entry name" value="Acoase/IPM_deHydtase_lsu_aba"/>
</dbReference>
<proteinExistence type="predicted"/>
<comment type="caution">
    <text evidence="6">The sequence shown here is derived from an EMBL/GenBank/DDBJ whole genome shotgun (WGS) entry which is preliminary data.</text>
</comment>
<dbReference type="InterPro" id="IPR015931">
    <property type="entry name" value="Acnase/IPM_dHydase_lsu_aba_1/3"/>
</dbReference>
<evidence type="ECO:0000256" key="3">
    <source>
        <dbReference type="ARBA" id="ARBA00023014"/>
    </source>
</evidence>
<dbReference type="GO" id="GO:0043436">
    <property type="term" value="P:oxoacid metabolic process"/>
    <property type="evidence" value="ECO:0007669"/>
    <property type="project" value="UniProtKB-ARBA"/>
</dbReference>
<dbReference type="GO" id="GO:0051536">
    <property type="term" value="F:iron-sulfur cluster binding"/>
    <property type="evidence" value="ECO:0007669"/>
    <property type="project" value="UniProtKB-KW"/>
</dbReference>
<accession>A0A9D2PUS6</accession>
<dbReference type="PANTHER" id="PTHR43822">
    <property type="entry name" value="HOMOACONITASE, MITOCHONDRIAL-RELATED"/>
    <property type="match status" value="1"/>
</dbReference>
<name>A0A9D2PUS6_9FIRM</name>
<evidence type="ECO:0000313" key="6">
    <source>
        <dbReference type="EMBL" id="HJC67096.1"/>
    </source>
</evidence>
<dbReference type="SUPFAM" id="SSF53732">
    <property type="entry name" value="Aconitase iron-sulfur domain"/>
    <property type="match status" value="1"/>
</dbReference>
<dbReference type="Pfam" id="PF00330">
    <property type="entry name" value="Aconitase"/>
    <property type="match status" value="2"/>
</dbReference>
<dbReference type="Gene3D" id="3.30.499.10">
    <property type="entry name" value="Aconitase, domain 3"/>
    <property type="match status" value="2"/>
</dbReference>
<feature type="domain" description="Aconitase/3-isopropylmalate dehydratase large subunit alpha/beta/alpha" evidence="5">
    <location>
        <begin position="247"/>
        <end position="381"/>
    </location>
</feature>
<evidence type="ECO:0000256" key="4">
    <source>
        <dbReference type="ARBA" id="ARBA00023239"/>
    </source>
</evidence>
<dbReference type="GO" id="GO:0046872">
    <property type="term" value="F:metal ion binding"/>
    <property type="evidence" value="ECO:0007669"/>
    <property type="project" value="UniProtKB-KW"/>
</dbReference>
<organism evidence="6 7">
    <name type="scientific">Candidatus Enterocloster excrementigallinarum</name>
    <dbReference type="NCBI Taxonomy" id="2838558"/>
    <lineage>
        <taxon>Bacteria</taxon>
        <taxon>Bacillati</taxon>
        <taxon>Bacillota</taxon>
        <taxon>Clostridia</taxon>
        <taxon>Lachnospirales</taxon>
        <taxon>Lachnospiraceae</taxon>
        <taxon>Enterocloster</taxon>
    </lineage>
</organism>
<evidence type="ECO:0000313" key="7">
    <source>
        <dbReference type="Proteomes" id="UP000823863"/>
    </source>
</evidence>
<evidence type="ECO:0000259" key="5">
    <source>
        <dbReference type="Pfam" id="PF00330"/>
    </source>
</evidence>
<dbReference type="EMBL" id="DWWB01000055">
    <property type="protein sequence ID" value="HJC67096.1"/>
    <property type="molecule type" value="Genomic_DNA"/>
</dbReference>
<evidence type="ECO:0000256" key="1">
    <source>
        <dbReference type="ARBA" id="ARBA00022723"/>
    </source>
</evidence>
<dbReference type="InterPro" id="IPR036008">
    <property type="entry name" value="Aconitase_4Fe-4S_dom"/>
</dbReference>
<keyword evidence="4" id="KW-0456">Lyase</keyword>
<dbReference type="AlphaFoldDB" id="A0A9D2PUS6"/>
<keyword evidence="2" id="KW-0408">Iron</keyword>
<reference evidence="6" key="2">
    <citation type="submission" date="2021-04" db="EMBL/GenBank/DDBJ databases">
        <authorList>
            <person name="Gilroy R."/>
        </authorList>
    </citation>
    <scope>NUCLEOTIDE SEQUENCE</scope>
    <source>
        <strain evidence="6">CHK198-12963</strain>
    </source>
</reference>
<dbReference type="InterPro" id="IPR050067">
    <property type="entry name" value="IPM_dehydratase_rel_enz"/>
</dbReference>
<gene>
    <name evidence="6" type="ORF">H9931_10345</name>
</gene>
<keyword evidence="3" id="KW-0411">Iron-sulfur</keyword>
<protein>
    <recommendedName>
        <fullName evidence="5">Aconitase/3-isopropylmalate dehydratase large subunit alpha/beta/alpha domain-containing protein</fullName>
    </recommendedName>
</protein>
<dbReference type="GO" id="GO:0016829">
    <property type="term" value="F:lyase activity"/>
    <property type="evidence" value="ECO:0007669"/>
    <property type="project" value="UniProtKB-KW"/>
</dbReference>
<dbReference type="Proteomes" id="UP000823863">
    <property type="component" value="Unassembled WGS sequence"/>
</dbReference>
<reference evidence="6" key="1">
    <citation type="journal article" date="2021" name="PeerJ">
        <title>Extensive microbial diversity within the chicken gut microbiome revealed by metagenomics and culture.</title>
        <authorList>
            <person name="Gilroy R."/>
            <person name="Ravi A."/>
            <person name="Getino M."/>
            <person name="Pursley I."/>
            <person name="Horton D.L."/>
            <person name="Alikhan N.F."/>
            <person name="Baker D."/>
            <person name="Gharbi K."/>
            <person name="Hall N."/>
            <person name="Watson M."/>
            <person name="Adriaenssens E.M."/>
            <person name="Foster-Nyarko E."/>
            <person name="Jarju S."/>
            <person name="Secka A."/>
            <person name="Antonio M."/>
            <person name="Oren A."/>
            <person name="Chaudhuri R.R."/>
            <person name="La Ragione R."/>
            <person name="Hildebrand F."/>
            <person name="Pallen M.J."/>
        </authorList>
    </citation>
    <scope>NUCLEOTIDE SEQUENCE</scope>
    <source>
        <strain evidence="6">CHK198-12963</strain>
    </source>
</reference>
<sequence length="386" mass="41365">MGKTAIEQILNGVAGENVIVKPTYVVINDGEGNKAVDLVERGIVNRDSIIIFFDHDVPTGTSEAAAVVGKLERFSQEYGIRYIQAKGTGYQVMLDEFVKPGDIVISAGRHNSIYGADGALGLNVNIEQLAHVLMKGNFQMQIPQTVKITVKGSLQGKASAIDAFITFLGNTVMENFSGRALEFTGEGMDSMTKPQRETFLSMVAQTGAVTAFYQEDAGGQYAKEIEFDLGAVVPAAALPSTLYTYKPTYDYKPIHELTGIKLNQGYIGGYTGGRIEDLRLAAQMFQGKHIAWGFRLCISPVTSDVYLQAMDEGLLEIFIDFGAQIIAPGEHGINRQGAGVIGHGEKEITTGSYNYPGCLGCEDSEIYIASAASVAAAALTGTITEA</sequence>
<feature type="domain" description="Aconitase/3-isopropylmalate dehydratase large subunit alpha/beta/alpha" evidence="5">
    <location>
        <begin position="54"/>
        <end position="216"/>
    </location>
</feature>
<keyword evidence="1" id="KW-0479">Metal-binding</keyword>
<dbReference type="PANTHER" id="PTHR43822:SF2">
    <property type="entry name" value="HOMOACONITASE, MITOCHONDRIAL"/>
    <property type="match status" value="1"/>
</dbReference>